<reference evidence="3" key="1">
    <citation type="submission" date="2015-08" db="EMBL/GenBank/DDBJ databases">
        <authorList>
            <person name="Babu N.S."/>
            <person name="Beckwith C.J."/>
            <person name="Beseler K.G."/>
            <person name="Brison A."/>
            <person name="Carone J.V."/>
            <person name="Caskin T.P."/>
            <person name="Diamond M."/>
            <person name="Durham M.E."/>
            <person name="Foxe J.M."/>
            <person name="Go M."/>
            <person name="Henderson B.A."/>
            <person name="Jones I.B."/>
            <person name="McGettigan J.A."/>
            <person name="Micheletti S.J."/>
            <person name="Nasrallah M.E."/>
            <person name="Ortiz D."/>
            <person name="Piller C.R."/>
            <person name="Privatt S.R."/>
            <person name="Schneider S.L."/>
            <person name="Sharp S."/>
            <person name="Smith T.C."/>
            <person name="Stanton J.D."/>
            <person name="Ullery H.E."/>
            <person name="Wilson R.J."/>
            <person name="Serrano M.G."/>
            <person name="Buck G."/>
            <person name="Lee V."/>
            <person name="Wang Y."/>
            <person name="Carvalho R."/>
            <person name="Voegtly L."/>
            <person name="Shi R."/>
            <person name="Duckworth R."/>
            <person name="Johnson A."/>
            <person name="Loviza R."/>
            <person name="Walstead R."/>
            <person name="Shah Z."/>
            <person name="Kiflezghi M."/>
            <person name="Wade K."/>
            <person name="Ball S.L."/>
            <person name="Bradley K.W."/>
            <person name="Asai D.J."/>
            <person name="Bowman C.A."/>
            <person name="Russell D.A."/>
            <person name="Pope W.H."/>
            <person name="Jacobs-Sera D."/>
            <person name="Hendrix R.W."/>
            <person name="Hatfull G.F."/>
        </authorList>
    </citation>
    <scope>NUCLEOTIDE SEQUENCE</scope>
</reference>
<dbReference type="Gene3D" id="2.20.25.570">
    <property type="match status" value="1"/>
</dbReference>
<organism evidence="3">
    <name type="scientific">metagenome</name>
    <dbReference type="NCBI Taxonomy" id="256318"/>
    <lineage>
        <taxon>unclassified sequences</taxon>
        <taxon>metagenomes</taxon>
    </lineage>
</organism>
<dbReference type="InterPro" id="IPR041698">
    <property type="entry name" value="Methyltransf_25"/>
</dbReference>
<feature type="region of interest" description="Disordered" evidence="1">
    <location>
        <begin position="1"/>
        <end position="26"/>
    </location>
</feature>
<accession>A0A2P2BXX6</accession>
<dbReference type="GO" id="GO:0008168">
    <property type="term" value="F:methyltransferase activity"/>
    <property type="evidence" value="ECO:0007669"/>
    <property type="project" value="UniProtKB-KW"/>
</dbReference>
<dbReference type="EMBL" id="CZKA01000011">
    <property type="protein sequence ID" value="CUR54589.1"/>
    <property type="molecule type" value="Genomic_DNA"/>
</dbReference>
<sequence>MPDMDGFDPATSFGPDVASRYDDQPRGDEAETVEFLAAQAGPGPVLEFAVGTGRIALPLAARGVRVDGIELSPDMIDRLRGRPGGAELAVTRGDMATTRLPDRYRLVYLVYNTIFNLLTQEEQVGCFENAAHHLDEGGVFVVEAGVPSAWTAEHDYARPEYIGRDRVTLDVCHYDPVTQLLDENHVELTSSGIRFGPIVCRLIWPSEMDLMARLAGLRLVNRWGGWRDEPFTATSDRHVSVYAPA</sequence>
<evidence type="ECO:0000313" key="3">
    <source>
        <dbReference type="EMBL" id="CUR54589.1"/>
    </source>
</evidence>
<keyword evidence="3" id="KW-0808">Transferase</keyword>
<dbReference type="AlphaFoldDB" id="A0A2P2BXX6"/>
<feature type="domain" description="Methyltransferase" evidence="2">
    <location>
        <begin position="45"/>
        <end position="138"/>
    </location>
</feature>
<dbReference type="Gene3D" id="3.40.50.150">
    <property type="entry name" value="Vaccinia Virus protein VP39"/>
    <property type="match status" value="1"/>
</dbReference>
<dbReference type="SUPFAM" id="SSF53335">
    <property type="entry name" value="S-adenosyl-L-methionine-dependent methyltransferases"/>
    <property type="match status" value="1"/>
</dbReference>
<dbReference type="GO" id="GO:0032259">
    <property type="term" value="P:methylation"/>
    <property type="evidence" value="ECO:0007669"/>
    <property type="project" value="UniProtKB-KW"/>
</dbReference>
<proteinExistence type="predicted"/>
<protein>
    <submittedName>
        <fullName evidence="3">Methyltransferase type 11</fullName>
    </submittedName>
</protein>
<keyword evidence="3" id="KW-0489">Methyltransferase</keyword>
<evidence type="ECO:0000256" key="1">
    <source>
        <dbReference type="SAM" id="MobiDB-lite"/>
    </source>
</evidence>
<evidence type="ECO:0000259" key="2">
    <source>
        <dbReference type="Pfam" id="PF13649"/>
    </source>
</evidence>
<dbReference type="CDD" id="cd02440">
    <property type="entry name" value="AdoMet_MTases"/>
    <property type="match status" value="1"/>
</dbReference>
<gene>
    <name evidence="3" type="ORF">NOCA2190046</name>
</gene>
<dbReference type="Pfam" id="PF13649">
    <property type="entry name" value="Methyltransf_25"/>
    <property type="match status" value="1"/>
</dbReference>
<name>A0A2P2BXX6_9ZZZZ</name>
<dbReference type="InterPro" id="IPR029063">
    <property type="entry name" value="SAM-dependent_MTases_sf"/>
</dbReference>